<keyword evidence="6 8" id="KW-1015">Disulfide bond</keyword>
<dbReference type="InterPro" id="IPR013780">
    <property type="entry name" value="Glyco_hydro_b"/>
</dbReference>
<dbReference type="SUPFAM" id="SSF51445">
    <property type="entry name" value="(Trans)glycosidases"/>
    <property type="match status" value="1"/>
</dbReference>
<evidence type="ECO:0000256" key="3">
    <source>
        <dbReference type="ARBA" id="ARBA00012755"/>
    </source>
</evidence>
<dbReference type="STRING" id="529704.SAMN02927913_0633"/>
<dbReference type="Pfam" id="PF16499">
    <property type="entry name" value="Melibiase_2"/>
    <property type="match status" value="1"/>
</dbReference>
<evidence type="ECO:0000256" key="9">
    <source>
        <dbReference type="SAM" id="Phobius"/>
    </source>
</evidence>
<reference evidence="11 12" key="1">
    <citation type="submission" date="2016-10" db="EMBL/GenBank/DDBJ databases">
        <authorList>
            <person name="de Groot N.N."/>
        </authorList>
    </citation>
    <scope>NUCLEOTIDE SEQUENCE [LARGE SCALE GENOMIC DNA]</scope>
    <source>
        <strain evidence="11 12">DSM 26515</strain>
    </source>
</reference>
<dbReference type="Gene3D" id="3.20.20.70">
    <property type="entry name" value="Aldolase class I"/>
    <property type="match status" value="1"/>
</dbReference>
<dbReference type="InterPro" id="IPR041233">
    <property type="entry name" value="Melibiase_C"/>
</dbReference>
<protein>
    <recommendedName>
        <fullName evidence="3 8">Alpha-galactosidase</fullName>
        <ecNumber evidence="3 8">3.2.1.22</ecNumber>
    </recommendedName>
    <alternativeName>
        <fullName evidence="8">Melibiase</fullName>
    </alternativeName>
</protein>
<dbReference type="Proteomes" id="UP000199420">
    <property type="component" value="Unassembled WGS sequence"/>
</dbReference>
<dbReference type="CDD" id="cd14792">
    <property type="entry name" value="GH27"/>
    <property type="match status" value="1"/>
</dbReference>
<dbReference type="Gene3D" id="2.60.40.1180">
    <property type="entry name" value="Golgi alpha-mannosidase II"/>
    <property type="match status" value="1"/>
</dbReference>
<keyword evidence="7 8" id="KW-0326">Glycosidase</keyword>
<evidence type="ECO:0000256" key="5">
    <source>
        <dbReference type="ARBA" id="ARBA00022801"/>
    </source>
</evidence>
<evidence type="ECO:0000256" key="8">
    <source>
        <dbReference type="RuleBase" id="RU361168"/>
    </source>
</evidence>
<dbReference type="InterPro" id="IPR017853">
    <property type="entry name" value="GH"/>
</dbReference>
<evidence type="ECO:0000313" key="11">
    <source>
        <dbReference type="EMBL" id="SEI44861.1"/>
    </source>
</evidence>
<dbReference type="InterPro" id="IPR002241">
    <property type="entry name" value="Glyco_hydro_27"/>
</dbReference>
<dbReference type="Pfam" id="PF17801">
    <property type="entry name" value="Melibiase_C"/>
    <property type="match status" value="1"/>
</dbReference>
<evidence type="ECO:0000313" key="12">
    <source>
        <dbReference type="Proteomes" id="UP000199420"/>
    </source>
</evidence>
<evidence type="ECO:0000256" key="6">
    <source>
        <dbReference type="ARBA" id="ARBA00023157"/>
    </source>
</evidence>
<evidence type="ECO:0000259" key="10">
    <source>
        <dbReference type="Pfam" id="PF17801"/>
    </source>
</evidence>
<dbReference type="GO" id="GO:0016052">
    <property type="term" value="P:carbohydrate catabolic process"/>
    <property type="evidence" value="ECO:0007669"/>
    <property type="project" value="UniProtKB-ARBA"/>
</dbReference>
<proteinExistence type="inferred from homology"/>
<dbReference type="FunFam" id="2.60.40.1180:FF:000008">
    <property type="entry name" value="Alpha-galactosidase"/>
    <property type="match status" value="1"/>
</dbReference>
<sequence length="426" mass="47080">MQHGLAVPAWRWNLHPSLTTEDTMNAWQRIFALALATMLAWIVMPAHALDNGLARTPPMGWNSWNSFHCDVSAALVEATADAMVAFGMKDAGYTYVNIDDCWMLKQRGARGELVADPAKFPQGIEAVAAYVHRKGLKLGIYESAGATTCAGYPGSIGHEQADAAQFARWGVDYLKYDNCGDYQGKTYPQRYTAMRDALAHSGRAILYSICEWGNQSPWDWAPAIGNLWRTTQDITPRWSTDQPANRYPQGILDILDQQAGLSQASHPGAWNDPDMLEVGNGYLDDDENRAHFSLWALLNAPLIAGNDLRHMSKEVREVLTNREVITVDQDWGGHQGTKVRDDGDTEVWAKPMSDGSVAVILLNRRRGPVEIATTTREIGLKAASSYTVRDLWKHTEAASQGSISASVPTHAVAMFRVWPGNGERAR</sequence>
<dbReference type="PANTHER" id="PTHR11452:SF75">
    <property type="entry name" value="ALPHA-GALACTOSIDASE MEL1"/>
    <property type="match status" value="1"/>
</dbReference>
<keyword evidence="12" id="KW-1185">Reference proteome</keyword>
<evidence type="ECO:0000256" key="2">
    <source>
        <dbReference type="ARBA" id="ARBA00009743"/>
    </source>
</evidence>
<keyword evidence="5 8" id="KW-0378">Hydrolase</keyword>
<comment type="similarity">
    <text evidence="2 8">Belongs to the glycosyl hydrolase 27 family.</text>
</comment>
<dbReference type="FunFam" id="3.20.20.70:FF:000202">
    <property type="entry name" value="Alpha-galactosidase"/>
    <property type="match status" value="1"/>
</dbReference>
<dbReference type="PANTHER" id="PTHR11452">
    <property type="entry name" value="ALPHA-GALACTOSIDASE/ALPHA-N-ACETYLGALACTOSAMINIDASE"/>
    <property type="match status" value="1"/>
</dbReference>
<keyword evidence="9" id="KW-1133">Transmembrane helix</keyword>
<organism evidence="11 12">
    <name type="scientific">Frateuria terrea</name>
    <dbReference type="NCBI Taxonomy" id="529704"/>
    <lineage>
        <taxon>Bacteria</taxon>
        <taxon>Pseudomonadati</taxon>
        <taxon>Pseudomonadota</taxon>
        <taxon>Gammaproteobacteria</taxon>
        <taxon>Lysobacterales</taxon>
        <taxon>Rhodanobacteraceae</taxon>
        <taxon>Frateuria</taxon>
    </lineage>
</organism>
<keyword evidence="9" id="KW-0812">Transmembrane</keyword>
<feature type="transmembrane region" description="Helical" evidence="9">
    <location>
        <begin position="26"/>
        <end position="49"/>
    </location>
</feature>
<dbReference type="GO" id="GO:0004557">
    <property type="term" value="F:alpha-galactosidase activity"/>
    <property type="evidence" value="ECO:0007669"/>
    <property type="project" value="UniProtKB-EC"/>
</dbReference>
<dbReference type="PRINTS" id="PR00740">
    <property type="entry name" value="GLHYDRLASE27"/>
</dbReference>
<keyword evidence="9" id="KW-0472">Membrane</keyword>
<feature type="domain" description="Alpha galactosidase C-terminal" evidence="10">
    <location>
        <begin position="342"/>
        <end position="417"/>
    </location>
</feature>
<comment type="catalytic activity">
    <reaction evidence="1 8">
        <text>Hydrolysis of terminal, non-reducing alpha-D-galactose residues in alpha-D-galactosides, including galactose oligosaccharides, galactomannans and galactolipids.</text>
        <dbReference type="EC" id="3.2.1.22"/>
    </reaction>
</comment>
<evidence type="ECO:0000256" key="7">
    <source>
        <dbReference type="ARBA" id="ARBA00023295"/>
    </source>
</evidence>
<gene>
    <name evidence="11" type="ORF">SAMN04487997_0717</name>
</gene>
<keyword evidence="4" id="KW-0732">Signal</keyword>
<dbReference type="SUPFAM" id="SSF51011">
    <property type="entry name" value="Glycosyl hydrolase domain"/>
    <property type="match status" value="1"/>
</dbReference>
<name>A0A1H6QM68_9GAMM</name>
<dbReference type="InterPro" id="IPR013785">
    <property type="entry name" value="Aldolase_TIM"/>
</dbReference>
<evidence type="ECO:0000256" key="4">
    <source>
        <dbReference type="ARBA" id="ARBA00022729"/>
    </source>
</evidence>
<evidence type="ECO:0000256" key="1">
    <source>
        <dbReference type="ARBA" id="ARBA00001255"/>
    </source>
</evidence>
<dbReference type="EMBL" id="FNYC01000001">
    <property type="protein sequence ID" value="SEI44861.1"/>
    <property type="molecule type" value="Genomic_DNA"/>
</dbReference>
<dbReference type="EC" id="3.2.1.22" evidence="3 8"/>
<accession>A0A1H6QM68</accession>
<dbReference type="AlphaFoldDB" id="A0A1H6QM68"/>